<dbReference type="Proteomes" id="UP001497516">
    <property type="component" value="Chromosome 5"/>
</dbReference>
<proteinExistence type="predicted"/>
<reference evidence="1 2" key="1">
    <citation type="submission" date="2024-04" db="EMBL/GenBank/DDBJ databases">
        <authorList>
            <person name="Fracassetti M."/>
        </authorList>
    </citation>
    <scope>NUCLEOTIDE SEQUENCE [LARGE SCALE GENOMIC DNA]</scope>
</reference>
<evidence type="ECO:0000313" key="1">
    <source>
        <dbReference type="EMBL" id="CAL1388837.1"/>
    </source>
</evidence>
<dbReference type="AlphaFoldDB" id="A0AAV2ESW3"/>
<organism evidence="1 2">
    <name type="scientific">Linum trigynum</name>
    <dbReference type="NCBI Taxonomy" id="586398"/>
    <lineage>
        <taxon>Eukaryota</taxon>
        <taxon>Viridiplantae</taxon>
        <taxon>Streptophyta</taxon>
        <taxon>Embryophyta</taxon>
        <taxon>Tracheophyta</taxon>
        <taxon>Spermatophyta</taxon>
        <taxon>Magnoliopsida</taxon>
        <taxon>eudicotyledons</taxon>
        <taxon>Gunneridae</taxon>
        <taxon>Pentapetalae</taxon>
        <taxon>rosids</taxon>
        <taxon>fabids</taxon>
        <taxon>Malpighiales</taxon>
        <taxon>Linaceae</taxon>
        <taxon>Linum</taxon>
    </lineage>
</organism>
<name>A0AAV2ESW3_9ROSI</name>
<accession>A0AAV2ESW3</accession>
<evidence type="ECO:0000313" key="2">
    <source>
        <dbReference type="Proteomes" id="UP001497516"/>
    </source>
</evidence>
<keyword evidence="2" id="KW-1185">Reference proteome</keyword>
<sequence length="90" mass="10577">MRWSRPSLPRLHPSFPVILVPGPLQLHHLAATGLPWRFVFDQIEARLDRERDGRHYSHFLLEHLSAKEDVDITQTFFHPSPPEDDDDKED</sequence>
<protein>
    <submittedName>
        <fullName evidence="1">Uncharacterized protein</fullName>
    </submittedName>
</protein>
<dbReference type="EMBL" id="OZ034818">
    <property type="protein sequence ID" value="CAL1388837.1"/>
    <property type="molecule type" value="Genomic_DNA"/>
</dbReference>
<gene>
    <name evidence="1" type="ORF">LTRI10_LOCUS29738</name>
</gene>